<dbReference type="InterPro" id="IPR051808">
    <property type="entry name" value="Type_IV_pilus_biogenesis"/>
</dbReference>
<feature type="compositionally biased region" description="Basic and acidic residues" evidence="2">
    <location>
        <begin position="19"/>
        <end position="29"/>
    </location>
</feature>
<dbReference type="Gene3D" id="3.55.50.30">
    <property type="match status" value="1"/>
</dbReference>
<evidence type="ECO:0000256" key="1">
    <source>
        <dbReference type="RuleBase" id="RU004003"/>
    </source>
</evidence>
<dbReference type="InterPro" id="IPR004846">
    <property type="entry name" value="T2SS/T3SS_dom"/>
</dbReference>
<evidence type="ECO:0000313" key="5">
    <source>
        <dbReference type="Proteomes" id="UP000215086"/>
    </source>
</evidence>
<evidence type="ECO:0000313" key="4">
    <source>
        <dbReference type="EMBL" id="ASV76467.1"/>
    </source>
</evidence>
<feature type="region of interest" description="Disordered" evidence="2">
    <location>
        <begin position="1"/>
        <end position="29"/>
    </location>
</feature>
<dbReference type="Proteomes" id="UP000215086">
    <property type="component" value="Chromosome"/>
</dbReference>
<reference evidence="4 5" key="1">
    <citation type="journal article" name="Front. Microbiol.">
        <title>Sugar Metabolism of the First Thermophilic Planctomycete Thermogutta terrifontis: Comparative Genomic and Transcriptomic Approaches.</title>
        <authorList>
            <person name="Elcheninov A.G."/>
            <person name="Menzel P."/>
            <person name="Gudbergsdottir S.R."/>
            <person name="Slesarev A.I."/>
            <person name="Kadnikov V.V."/>
            <person name="Krogh A."/>
            <person name="Bonch-Osmolovskaya E.A."/>
            <person name="Peng X."/>
            <person name="Kublanov I.V."/>
        </authorList>
    </citation>
    <scope>NUCLEOTIDE SEQUENCE [LARGE SCALE GENOMIC DNA]</scope>
    <source>
        <strain evidence="4 5">R1</strain>
    </source>
</reference>
<feature type="region of interest" description="Disordered" evidence="2">
    <location>
        <begin position="1285"/>
        <end position="1317"/>
    </location>
</feature>
<dbReference type="KEGG" id="ttf:THTE_3866"/>
<dbReference type="GO" id="GO:0009306">
    <property type="term" value="P:protein secretion"/>
    <property type="evidence" value="ECO:0007669"/>
    <property type="project" value="InterPro"/>
</dbReference>
<sequence>MPVRILIKRSDSGPMDTTRGTERSLGDLERSTGLNAPTVFFRGVAAICLAFMMVNGQLWGQNPTQSPGVGTSSSPEVLRRQCDDLLARARQAIAERNYDGAEQLLQQAESLGVKYPPLYLGDTPEKVRRALENARGSRGTTAGQVQDPFGARNLTESTPDPKTQAKTYVRNGRMALIRGNLTEAAQWCQMAAALPATFGPEEDSPTKLAEDIRKMGGQVSVGASSTPPSVNPLPPVGQITQVAPPANTSGKSPAQMQSDQWLLEARRALALGDVKTARRYLDQVRSLGLTYGRFEDSPERVEALIQTHENLMAQKAERSQTEGWRRLYAKLLLEEADGLLRWGDLDEAERLAQLAAQQGITFSPFEMKPETLLQRISAERTRRAQGSDLAAQKQRVLQILAQARAALAAGDLSTAETLANQAAMLRVSEGAFSPQEDSPGRLLADIQQMKQRLGVQPVGAQAVVPAAGAYNGNVAAAAVYDPTRDMTRNIPAGVYQQAPATPGSPFSPETTAPPAGESRGMALVRQAEEALRRGDHATAMEYFRQSTAYFNEMDPVTVQRVQDVLQQEAARAVTQAATNPGLAAPDAMTQQQLATRQLVADISLKESQALSLREKDPEKALQILQEARKTVDNATLDLNTRDQLLRRLDRQIADFQYYLEQNRPRIEREKKNQEVTQKIAAEQQSNLDRQSKLAELVEQYNQLMREQRFAEAEVVAKKAAELDPDNPVTKQLVLNARFIRQYSESMAIRDQKEQGFLAQLASVDKASIPFDDSNPYVMPDAKSWADLTKRRSKLAEAGRQRSARELEIEQKLNTLVMLQFENAPLGRVLDYLAKLVDVNIHVDPAGLASEGVTTDTPVTISLTQEISLKSALNLVLEPLHLSYVIKDDVLKITSEQYRRGTVYPVVYNVADLVSPIPNFRGEVKTLADSYSTALAQLGVNQTGSPLAPVAVVATRDGSKATAGVNPSILAQMSTAAAHASPGGTNAPITTGPGGMGGAALADFQSLIDLIETTVAPDTWDTVGGPGSISPFPTNLSLVISQTQEVHEQISDLLEQLRRMQDLQVTVEVRFITLNDNFFERIGVDFDFDIDDKIDGRRGVRFGQIVQQGDPTGDAEEQLDIRDLRDRDSGKGVTVGLSAPNVFSADLDIPFRQGSFSLAVPQFGGYDPTAGAQLGFAILSDIEAFFFIEAAQGDRRSNVLQAPKVTLFNGQYGIVADQSTSPFVISVIPVVGDFAAAQQPVVTMVHEGTFLTVQPVVSQDRRFVRMTIIPYFARIKDVNEFTFTGSETTTESTSAEGNQQTPNDNTKNANSRSTTRSGTTVQLPTVASFYVLTTVSVPDGGTVLLGGIKRLSEGRNEFGVPMLDKIPYINRLFKNVGVGRETQSLMMMVTPRIIIAEEEEEKLGITQ</sequence>
<keyword evidence="5" id="KW-1185">Reference proteome</keyword>
<dbReference type="PANTHER" id="PTHR30604">
    <property type="entry name" value="PROTEIN TRANSPORT PROTEIN HOFQ"/>
    <property type="match status" value="1"/>
</dbReference>
<feature type="compositionally biased region" description="Polar residues" evidence="2">
    <location>
        <begin position="154"/>
        <end position="164"/>
    </location>
</feature>
<dbReference type="PANTHER" id="PTHR30604:SF1">
    <property type="entry name" value="DNA UTILIZATION PROTEIN HOFQ"/>
    <property type="match status" value="1"/>
</dbReference>
<comment type="similarity">
    <text evidence="1">Belongs to the bacterial secretin family.</text>
</comment>
<accession>A0A286RKI7</accession>
<evidence type="ECO:0000256" key="2">
    <source>
        <dbReference type="SAM" id="MobiDB-lite"/>
    </source>
</evidence>
<gene>
    <name evidence="4" type="ORF">THTE_3866</name>
</gene>
<dbReference type="SMART" id="SM00028">
    <property type="entry name" value="TPR"/>
    <property type="match status" value="4"/>
</dbReference>
<dbReference type="Pfam" id="PF00263">
    <property type="entry name" value="Secretin"/>
    <property type="match status" value="1"/>
</dbReference>
<feature type="region of interest" description="Disordered" evidence="2">
    <location>
        <begin position="136"/>
        <end position="164"/>
    </location>
</feature>
<feature type="compositionally biased region" description="Polar residues" evidence="2">
    <location>
        <begin position="1294"/>
        <end position="1317"/>
    </location>
</feature>
<dbReference type="InterPro" id="IPR019734">
    <property type="entry name" value="TPR_rpt"/>
</dbReference>
<protein>
    <recommendedName>
        <fullName evidence="3">Type II/III secretion system secretin-like domain-containing protein</fullName>
    </recommendedName>
</protein>
<dbReference type="EMBL" id="CP018477">
    <property type="protein sequence ID" value="ASV76467.1"/>
    <property type="molecule type" value="Genomic_DNA"/>
</dbReference>
<feature type="region of interest" description="Disordered" evidence="2">
    <location>
        <begin position="495"/>
        <end position="518"/>
    </location>
</feature>
<organism evidence="4 5">
    <name type="scientific">Thermogutta terrifontis</name>
    <dbReference type="NCBI Taxonomy" id="1331910"/>
    <lineage>
        <taxon>Bacteria</taxon>
        <taxon>Pseudomonadati</taxon>
        <taxon>Planctomycetota</taxon>
        <taxon>Planctomycetia</taxon>
        <taxon>Pirellulales</taxon>
        <taxon>Thermoguttaceae</taxon>
        <taxon>Thermogutta</taxon>
    </lineage>
</organism>
<dbReference type="RefSeq" id="WP_095416244.1">
    <property type="nucleotide sequence ID" value="NZ_CP018477.1"/>
</dbReference>
<feature type="domain" description="Type II/III secretion system secretin-like" evidence="3">
    <location>
        <begin position="1190"/>
        <end position="1393"/>
    </location>
</feature>
<proteinExistence type="inferred from homology"/>
<evidence type="ECO:0000259" key="3">
    <source>
        <dbReference type="Pfam" id="PF00263"/>
    </source>
</evidence>
<dbReference type="Gene3D" id="1.25.40.10">
    <property type="entry name" value="Tetratricopeptide repeat domain"/>
    <property type="match status" value="1"/>
</dbReference>
<dbReference type="InterPro" id="IPR011990">
    <property type="entry name" value="TPR-like_helical_dom_sf"/>
</dbReference>
<name>A0A286RKI7_9BACT</name>
<dbReference type="OrthoDB" id="254495at2"/>